<dbReference type="Proteomes" id="UP000715095">
    <property type="component" value="Unassembled WGS sequence"/>
</dbReference>
<dbReference type="InterPro" id="IPR007329">
    <property type="entry name" value="FMN-bd"/>
</dbReference>
<comment type="caution">
    <text evidence="2">The sequence shown here is derived from an EMBL/GenBank/DDBJ whole genome shotgun (WGS) entry which is preliminary data.</text>
</comment>
<organism evidence="2 3">
    <name type="scientific">Sutterella massiliensis</name>
    <dbReference type="NCBI Taxonomy" id="1816689"/>
    <lineage>
        <taxon>Bacteria</taxon>
        <taxon>Pseudomonadati</taxon>
        <taxon>Pseudomonadota</taxon>
        <taxon>Betaproteobacteria</taxon>
        <taxon>Burkholderiales</taxon>
        <taxon>Sutterellaceae</taxon>
        <taxon>Sutterella</taxon>
    </lineage>
</organism>
<evidence type="ECO:0000313" key="3">
    <source>
        <dbReference type="Proteomes" id="UP000715095"/>
    </source>
</evidence>
<sequence length="143" mass="14740">MGGDVTGTITVKNGKLAEVEADTGSETPGYGHDIGRVMAERILAAGASKVDGVSGATVTSDAVRTAAESALREAGLSKATETKARVGRWIGTAHGAKSELSAEIVVDDAGYIRIEKVASGDTLYVKDFTVRAAQSATPSRMRD</sequence>
<dbReference type="Pfam" id="PF04205">
    <property type="entry name" value="FMN_bind"/>
    <property type="match status" value="1"/>
</dbReference>
<dbReference type="SMART" id="SM00900">
    <property type="entry name" value="FMN_bind"/>
    <property type="match status" value="1"/>
</dbReference>
<proteinExistence type="predicted"/>
<evidence type="ECO:0000313" key="2">
    <source>
        <dbReference type="EMBL" id="MBM6703767.1"/>
    </source>
</evidence>
<protein>
    <submittedName>
        <fullName evidence="2">FMN-binding protein</fullName>
    </submittedName>
</protein>
<reference evidence="2 3" key="1">
    <citation type="journal article" date="2021" name="Sci. Rep.">
        <title>The distribution of antibiotic resistance genes in chicken gut microbiota commensals.</title>
        <authorList>
            <person name="Juricova H."/>
            <person name="Matiasovicova J."/>
            <person name="Kubasova T."/>
            <person name="Cejkova D."/>
            <person name="Rychlik I."/>
        </authorList>
    </citation>
    <scope>NUCLEOTIDE SEQUENCE [LARGE SCALE GENOMIC DNA]</scope>
    <source>
        <strain evidence="2 3">An829</strain>
    </source>
</reference>
<name>A0ABS2DRI8_9BURK</name>
<evidence type="ECO:0000259" key="1">
    <source>
        <dbReference type="SMART" id="SM00900"/>
    </source>
</evidence>
<accession>A0ABS2DRI8</accession>
<dbReference type="Gene3D" id="3.90.1010.20">
    <property type="match status" value="1"/>
</dbReference>
<gene>
    <name evidence="2" type="ORF">H6A60_04605</name>
</gene>
<dbReference type="EMBL" id="JACJJC010000005">
    <property type="protein sequence ID" value="MBM6703767.1"/>
    <property type="molecule type" value="Genomic_DNA"/>
</dbReference>
<feature type="domain" description="FMN-binding" evidence="1">
    <location>
        <begin position="1"/>
        <end position="74"/>
    </location>
</feature>
<keyword evidence="3" id="KW-1185">Reference proteome</keyword>
<dbReference type="RefSeq" id="WP_205102288.1">
    <property type="nucleotide sequence ID" value="NZ_JACJJC010000005.1"/>
</dbReference>